<gene>
    <name evidence="3" type="ORF">ODALV1_LOCUS26452</name>
</gene>
<evidence type="ECO:0000256" key="2">
    <source>
        <dbReference type="SAM" id="MobiDB-lite"/>
    </source>
</evidence>
<comment type="caution">
    <text evidence="3">The sequence shown here is derived from an EMBL/GenBank/DDBJ whole genome shotgun (WGS) entry which is preliminary data.</text>
</comment>
<name>A0ABP1RV02_9HEXA</name>
<evidence type="ECO:0000313" key="4">
    <source>
        <dbReference type="Proteomes" id="UP001642540"/>
    </source>
</evidence>
<proteinExistence type="predicted"/>
<sequence>MKLRRIISDFGETSQLEVKEESIDITYDIGTVKLEENHDNSYFIIEEQNSEDSQKRELEEEKMGWENEKLSWSNRKRKFHADRRNWEDDVKSWLNKKPRWNETLGEISTGETPIEIPTKSIPNSLGNIPSTSKVCEIPAEIRRRPAIISQGFFCKP</sequence>
<dbReference type="EMBL" id="CAXLJM020000111">
    <property type="protein sequence ID" value="CAL8136458.1"/>
    <property type="molecule type" value="Genomic_DNA"/>
</dbReference>
<organism evidence="3 4">
    <name type="scientific">Orchesella dallaii</name>
    <dbReference type="NCBI Taxonomy" id="48710"/>
    <lineage>
        <taxon>Eukaryota</taxon>
        <taxon>Metazoa</taxon>
        <taxon>Ecdysozoa</taxon>
        <taxon>Arthropoda</taxon>
        <taxon>Hexapoda</taxon>
        <taxon>Collembola</taxon>
        <taxon>Entomobryomorpha</taxon>
        <taxon>Entomobryoidea</taxon>
        <taxon>Orchesellidae</taxon>
        <taxon>Orchesellinae</taxon>
        <taxon>Orchesella</taxon>
    </lineage>
</organism>
<feature type="coiled-coil region" evidence="1">
    <location>
        <begin position="48"/>
        <end position="75"/>
    </location>
</feature>
<keyword evidence="4" id="KW-1185">Reference proteome</keyword>
<feature type="region of interest" description="Disordered" evidence="2">
    <location>
        <begin position="104"/>
        <end position="123"/>
    </location>
</feature>
<evidence type="ECO:0000256" key="1">
    <source>
        <dbReference type="SAM" id="Coils"/>
    </source>
</evidence>
<dbReference type="Proteomes" id="UP001642540">
    <property type="component" value="Unassembled WGS sequence"/>
</dbReference>
<reference evidence="3 4" key="1">
    <citation type="submission" date="2024-08" db="EMBL/GenBank/DDBJ databases">
        <authorList>
            <person name="Cucini C."/>
            <person name="Frati F."/>
        </authorList>
    </citation>
    <scope>NUCLEOTIDE SEQUENCE [LARGE SCALE GENOMIC DNA]</scope>
</reference>
<protein>
    <submittedName>
        <fullName evidence="3">Uncharacterized protein</fullName>
    </submittedName>
</protein>
<evidence type="ECO:0000313" key="3">
    <source>
        <dbReference type="EMBL" id="CAL8136458.1"/>
    </source>
</evidence>
<keyword evidence="1" id="KW-0175">Coiled coil</keyword>
<accession>A0ABP1RV02</accession>